<dbReference type="KEGG" id="rru:Rru_A3259"/>
<keyword evidence="4" id="KW-1185">Reference proteome</keyword>
<dbReference type="RefSeq" id="WP_011391007.1">
    <property type="nucleotide sequence ID" value="NC_007643.1"/>
</dbReference>
<dbReference type="PANTHER" id="PTHR12192:SF2">
    <property type="entry name" value="GLUTATHIONE-SPECIFIC GAMMA-GLUTAMYLCYCLOTRANSFERASE 2"/>
    <property type="match status" value="1"/>
</dbReference>
<dbReference type="STRING" id="269796.Rru_A3259"/>
<evidence type="ECO:0000313" key="3">
    <source>
        <dbReference type="EMBL" id="ABC24054.1"/>
    </source>
</evidence>
<evidence type="ECO:0000256" key="1">
    <source>
        <dbReference type="ARBA" id="ARBA00012344"/>
    </source>
</evidence>
<dbReference type="InterPro" id="IPR036568">
    <property type="entry name" value="GGCT-like_sf"/>
</dbReference>
<dbReference type="HOGENOM" id="CLU_070703_1_1_5"/>
<dbReference type="EMBL" id="CP000230">
    <property type="protein sequence ID" value="ABC24054.1"/>
    <property type="molecule type" value="Genomic_DNA"/>
</dbReference>
<dbReference type="EC" id="4.3.2.7" evidence="1"/>
<dbReference type="PANTHER" id="PTHR12192">
    <property type="entry name" value="CATION TRANSPORT PROTEIN CHAC-RELATED"/>
    <property type="match status" value="1"/>
</dbReference>
<dbReference type="PATRIC" id="fig|269796.9.peg.3374"/>
<organism evidence="3 4">
    <name type="scientific">Rhodospirillum rubrum (strain ATCC 11170 / ATH 1.1.1 / DSM 467 / LMG 4362 / NCIMB 8255 / S1)</name>
    <dbReference type="NCBI Taxonomy" id="269796"/>
    <lineage>
        <taxon>Bacteria</taxon>
        <taxon>Pseudomonadati</taxon>
        <taxon>Pseudomonadota</taxon>
        <taxon>Alphaproteobacteria</taxon>
        <taxon>Rhodospirillales</taxon>
        <taxon>Rhodospirillaceae</taxon>
        <taxon>Rhodospirillum</taxon>
    </lineage>
</organism>
<dbReference type="AlphaFoldDB" id="Q2RP91"/>
<evidence type="ECO:0000256" key="2">
    <source>
        <dbReference type="ARBA" id="ARBA00023239"/>
    </source>
</evidence>
<dbReference type="EnsemblBacteria" id="ABC24054">
    <property type="protein sequence ID" value="ABC24054"/>
    <property type="gene ID" value="Rru_A3259"/>
</dbReference>
<dbReference type="GO" id="GO:0005737">
    <property type="term" value="C:cytoplasm"/>
    <property type="evidence" value="ECO:0007669"/>
    <property type="project" value="TreeGrafter"/>
</dbReference>
<dbReference type="Proteomes" id="UP000001929">
    <property type="component" value="Chromosome"/>
</dbReference>
<protein>
    <recommendedName>
        <fullName evidence="1">glutathione-specific gamma-glutamylcyclotransferase</fullName>
        <ecNumber evidence="1">4.3.2.7</ecNumber>
    </recommendedName>
</protein>
<reference evidence="3 4" key="1">
    <citation type="journal article" date="2011" name="Stand. Genomic Sci.">
        <title>Complete genome sequence of Rhodospirillum rubrum type strain (S1).</title>
        <authorList>
            <person name="Munk A.C."/>
            <person name="Copeland A."/>
            <person name="Lucas S."/>
            <person name="Lapidus A."/>
            <person name="Del Rio T.G."/>
            <person name="Barry K."/>
            <person name="Detter J.C."/>
            <person name="Hammon N."/>
            <person name="Israni S."/>
            <person name="Pitluck S."/>
            <person name="Brettin T."/>
            <person name="Bruce D."/>
            <person name="Han C."/>
            <person name="Tapia R."/>
            <person name="Gilna P."/>
            <person name="Schmutz J."/>
            <person name="Larimer F."/>
            <person name="Land M."/>
            <person name="Kyrpides N.C."/>
            <person name="Mavromatis K."/>
            <person name="Richardson P."/>
            <person name="Rohde M."/>
            <person name="Goker M."/>
            <person name="Klenk H.P."/>
            <person name="Zhang Y."/>
            <person name="Roberts G.P."/>
            <person name="Reslewic S."/>
            <person name="Schwartz D.C."/>
        </authorList>
    </citation>
    <scope>NUCLEOTIDE SEQUENCE [LARGE SCALE GENOMIC DNA]</scope>
    <source>
        <strain evidence="4">ATCC 11170 / ATH 1.1.1 / DSM 467 / LMG 4362 / NCIMB 8255 / S1</strain>
    </source>
</reference>
<dbReference type="eggNOG" id="COG3703">
    <property type="taxonomic scope" value="Bacteria"/>
</dbReference>
<evidence type="ECO:0000313" key="4">
    <source>
        <dbReference type="Proteomes" id="UP000001929"/>
    </source>
</evidence>
<name>Q2RP91_RHORT</name>
<dbReference type="Gene3D" id="3.10.490.10">
    <property type="entry name" value="Gamma-glutamyl cyclotransferase-like"/>
    <property type="match status" value="1"/>
</dbReference>
<dbReference type="SUPFAM" id="SSF110857">
    <property type="entry name" value="Gamma-glutamyl cyclotransferase-like"/>
    <property type="match status" value="1"/>
</dbReference>
<dbReference type="Pfam" id="PF04752">
    <property type="entry name" value="ChaC"/>
    <property type="match status" value="1"/>
</dbReference>
<dbReference type="GO" id="GO:0006751">
    <property type="term" value="P:glutathione catabolic process"/>
    <property type="evidence" value="ECO:0007669"/>
    <property type="project" value="InterPro"/>
</dbReference>
<proteinExistence type="predicted"/>
<gene>
    <name evidence="3" type="ordered locus">Rru_A3259</name>
</gene>
<keyword evidence="2" id="KW-0456">Lyase</keyword>
<accession>Q2RP91</accession>
<dbReference type="PhylomeDB" id="Q2RP91"/>
<sequence>MTQNDEFWVFAYGSLMWRPGFAHVETRPALLEGYHRAMCVLSIHYRGTPERPGLVLGLEEGGRCHGRAFRVSDDDRETVVAYLRARELISNVYLERMLPVLLDDGRRVEAYVFIADCAHDQYRGGLEDVDAARIIAQGQGSGGSARDYLANSLAHLDGLGIPDPALARLLATVDRLGRPA</sequence>
<dbReference type="InterPro" id="IPR006840">
    <property type="entry name" value="ChaC"/>
</dbReference>
<dbReference type="InterPro" id="IPR013024">
    <property type="entry name" value="GGCT-like"/>
</dbReference>
<dbReference type="CDD" id="cd06661">
    <property type="entry name" value="GGCT_like"/>
    <property type="match status" value="1"/>
</dbReference>
<dbReference type="GO" id="GO:0061928">
    <property type="term" value="F:glutathione specific gamma-glutamylcyclotransferase activity"/>
    <property type="evidence" value="ECO:0007669"/>
    <property type="project" value="UniProtKB-EC"/>
</dbReference>